<dbReference type="InterPro" id="IPR050695">
    <property type="entry name" value="N-acetylmuramoyl_amidase_3"/>
</dbReference>
<evidence type="ECO:0000256" key="1">
    <source>
        <dbReference type="ARBA" id="ARBA00001561"/>
    </source>
</evidence>
<dbReference type="RefSeq" id="WP_143388614.1">
    <property type="nucleotide sequence ID" value="NZ_VJZL01000033.1"/>
</dbReference>
<comment type="catalytic activity">
    <reaction evidence="1">
        <text>Hydrolyzes the link between N-acetylmuramoyl residues and L-amino acid residues in certain cell-wall glycopeptides.</text>
        <dbReference type="EC" id="3.5.1.28"/>
    </reaction>
</comment>
<dbReference type="EC" id="3.5.1.28" evidence="2"/>
<evidence type="ECO:0000313" key="7">
    <source>
        <dbReference type="Proteomes" id="UP000318528"/>
    </source>
</evidence>
<evidence type="ECO:0000256" key="2">
    <source>
        <dbReference type="ARBA" id="ARBA00011901"/>
    </source>
</evidence>
<evidence type="ECO:0000313" key="6">
    <source>
        <dbReference type="EMBL" id="TRX06473.1"/>
    </source>
</evidence>
<evidence type="ECO:0000256" key="3">
    <source>
        <dbReference type="ARBA" id="ARBA00022801"/>
    </source>
</evidence>
<sequence length="204" mass="23071">MKNLKKVLLVAIIIVSFSFISSKPLEPKKINIVIDASHGGNDFGVISNSISEKQIVEQVTNKIKSLNSNVVIHLTRSDDQFLSLEERADFINRIKPDLVLSLHVNASLNNKTSGLEFYVAKETEFFEKSNEIAEKLNDKFSENTNLKMLGVKTGPFYILKKSDVPAVIIELGYLTNENDKKYLIDDKEQNRMAKSISEFISEMK</sequence>
<comment type="caution">
    <text evidence="6">The sequence shown here is derived from an EMBL/GenBank/DDBJ whole genome shotgun (WGS) entry which is preliminary data.</text>
</comment>
<dbReference type="EMBL" id="VJZN01000034">
    <property type="protein sequence ID" value="TRX03510.1"/>
    <property type="molecule type" value="Genomic_DNA"/>
</dbReference>
<evidence type="ECO:0000259" key="4">
    <source>
        <dbReference type="SMART" id="SM00646"/>
    </source>
</evidence>
<organism evidence="6 8">
    <name type="scientific">Flavobacterium gawalongense</name>
    <dbReference type="NCBI Taxonomy" id="2594432"/>
    <lineage>
        <taxon>Bacteria</taxon>
        <taxon>Pseudomonadati</taxon>
        <taxon>Bacteroidota</taxon>
        <taxon>Flavobacteriia</taxon>
        <taxon>Flavobacteriales</taxon>
        <taxon>Flavobacteriaceae</taxon>
        <taxon>Flavobacterium</taxon>
    </lineage>
</organism>
<dbReference type="Gene3D" id="3.40.630.40">
    <property type="entry name" value="Zn-dependent exopeptidases"/>
    <property type="match status" value="1"/>
</dbReference>
<dbReference type="SMART" id="SM00646">
    <property type="entry name" value="Ami_3"/>
    <property type="match status" value="1"/>
</dbReference>
<reference evidence="7 8" key="1">
    <citation type="submission" date="2019-07" db="EMBL/GenBank/DDBJ databases">
        <title>Novel species of Flavobacterium.</title>
        <authorList>
            <person name="Liu Q."/>
            <person name="Xin Y.-H."/>
        </authorList>
    </citation>
    <scope>NUCLEOTIDE SEQUENCE [LARGE SCALE GENOMIC DNA]</scope>
    <source>
        <strain evidence="5 7">GSP39</strain>
        <strain evidence="6 8">GSR22</strain>
    </source>
</reference>
<dbReference type="SUPFAM" id="SSF53187">
    <property type="entry name" value="Zn-dependent exopeptidases"/>
    <property type="match status" value="1"/>
</dbReference>
<dbReference type="GO" id="GO:0008745">
    <property type="term" value="F:N-acetylmuramoyl-L-alanine amidase activity"/>
    <property type="evidence" value="ECO:0007669"/>
    <property type="project" value="UniProtKB-EC"/>
</dbReference>
<evidence type="ECO:0000313" key="5">
    <source>
        <dbReference type="EMBL" id="TRX03510.1"/>
    </source>
</evidence>
<dbReference type="Proteomes" id="UP000318528">
    <property type="component" value="Unassembled WGS sequence"/>
</dbReference>
<dbReference type="AlphaFoldDB" id="A0A553BE05"/>
<dbReference type="CDD" id="cd02696">
    <property type="entry name" value="MurNAc-LAA"/>
    <property type="match status" value="1"/>
</dbReference>
<keyword evidence="7" id="KW-1185">Reference proteome</keyword>
<protein>
    <recommendedName>
        <fullName evidence="2">N-acetylmuramoyl-L-alanine amidase</fullName>
        <ecNumber evidence="2">3.5.1.28</ecNumber>
    </recommendedName>
</protein>
<dbReference type="InterPro" id="IPR002508">
    <property type="entry name" value="MurNAc-LAA_cat"/>
</dbReference>
<dbReference type="GO" id="GO:0009253">
    <property type="term" value="P:peptidoglycan catabolic process"/>
    <property type="evidence" value="ECO:0007669"/>
    <property type="project" value="InterPro"/>
</dbReference>
<feature type="domain" description="MurNAc-LAA" evidence="4">
    <location>
        <begin position="88"/>
        <end position="201"/>
    </location>
</feature>
<gene>
    <name evidence="6" type="ORF">FNW11_14455</name>
    <name evidence="5" type="ORF">FNW12_15365</name>
</gene>
<accession>A0A553BE05</accession>
<dbReference type="Pfam" id="PF01520">
    <property type="entry name" value="Amidase_3"/>
    <property type="match status" value="1"/>
</dbReference>
<dbReference type="Proteomes" id="UP000318669">
    <property type="component" value="Unassembled WGS sequence"/>
</dbReference>
<keyword evidence="3" id="KW-0378">Hydrolase</keyword>
<dbReference type="PANTHER" id="PTHR30404:SF0">
    <property type="entry name" value="N-ACETYLMURAMOYL-L-ALANINE AMIDASE AMIC"/>
    <property type="match status" value="1"/>
</dbReference>
<dbReference type="OrthoDB" id="9806267at2"/>
<dbReference type="PANTHER" id="PTHR30404">
    <property type="entry name" value="N-ACETYLMURAMOYL-L-ALANINE AMIDASE"/>
    <property type="match status" value="1"/>
</dbReference>
<evidence type="ECO:0000313" key="8">
    <source>
        <dbReference type="Proteomes" id="UP000318669"/>
    </source>
</evidence>
<name>A0A553BE05_9FLAO</name>
<dbReference type="EMBL" id="VJZL01000033">
    <property type="protein sequence ID" value="TRX06473.1"/>
    <property type="molecule type" value="Genomic_DNA"/>
</dbReference>
<proteinExistence type="predicted"/>
<dbReference type="GO" id="GO:0030288">
    <property type="term" value="C:outer membrane-bounded periplasmic space"/>
    <property type="evidence" value="ECO:0007669"/>
    <property type="project" value="TreeGrafter"/>
</dbReference>